<feature type="transmembrane region" description="Helical" evidence="9">
    <location>
        <begin position="465"/>
        <end position="488"/>
    </location>
</feature>
<feature type="domain" description="NADH-Ubiquinone oxidoreductase (complex I) chain 5 N-terminal" evidence="11">
    <location>
        <begin position="72"/>
        <end position="115"/>
    </location>
</feature>
<feature type="transmembrane region" description="Helical" evidence="9">
    <location>
        <begin position="380"/>
        <end position="400"/>
    </location>
</feature>
<dbReference type="Pfam" id="PF00662">
    <property type="entry name" value="Proton_antipo_N"/>
    <property type="match status" value="1"/>
</dbReference>
<feature type="transmembrane region" description="Helical" evidence="9">
    <location>
        <begin position="167"/>
        <end position="186"/>
    </location>
</feature>
<reference evidence="12 13" key="1">
    <citation type="submission" date="2015-09" db="EMBL/GenBank/DDBJ databases">
        <authorList>
            <consortium name="Pathogen Informatics"/>
        </authorList>
    </citation>
    <scope>NUCLEOTIDE SEQUENCE [LARGE SCALE GENOMIC DNA]</scope>
    <source>
        <strain evidence="12 13">2789STDY5834865</strain>
    </source>
</reference>
<evidence type="ECO:0000256" key="9">
    <source>
        <dbReference type="SAM" id="Phobius"/>
    </source>
</evidence>
<feature type="transmembrane region" description="Helical" evidence="9">
    <location>
        <begin position="281"/>
        <end position="298"/>
    </location>
</feature>
<accession>A0A174CRG2</accession>
<dbReference type="GO" id="GO:0005886">
    <property type="term" value="C:plasma membrane"/>
    <property type="evidence" value="ECO:0007669"/>
    <property type="project" value="UniProtKB-SubCell"/>
</dbReference>
<dbReference type="PANTHER" id="PTHR42703:SF1">
    <property type="entry name" value="NA(+)_H(+) ANTIPORTER SUBUNIT D1"/>
    <property type="match status" value="1"/>
</dbReference>
<evidence type="ECO:0000256" key="8">
    <source>
        <dbReference type="RuleBase" id="RU000320"/>
    </source>
</evidence>
<feature type="transmembrane region" description="Helical" evidence="9">
    <location>
        <begin position="212"/>
        <end position="236"/>
    </location>
</feature>
<dbReference type="InterPro" id="IPR050586">
    <property type="entry name" value="CPA3_Na-H_Antiporter_D"/>
</dbReference>
<evidence type="ECO:0000313" key="12">
    <source>
        <dbReference type="EMBL" id="CUO15724.1"/>
    </source>
</evidence>
<dbReference type="AlphaFoldDB" id="A0A174CRG2"/>
<dbReference type="Pfam" id="PF00361">
    <property type="entry name" value="Proton_antipo_M"/>
    <property type="match status" value="1"/>
</dbReference>
<organism evidence="12 13">
    <name type="scientific">Enterocloster clostridioformis</name>
    <dbReference type="NCBI Taxonomy" id="1531"/>
    <lineage>
        <taxon>Bacteria</taxon>
        <taxon>Bacillati</taxon>
        <taxon>Bacillota</taxon>
        <taxon>Clostridia</taxon>
        <taxon>Lachnospirales</taxon>
        <taxon>Lachnospiraceae</taxon>
        <taxon>Enterocloster</taxon>
    </lineage>
</organism>
<feature type="transmembrane region" description="Helical" evidence="9">
    <location>
        <begin position="77"/>
        <end position="102"/>
    </location>
</feature>
<evidence type="ECO:0000259" key="10">
    <source>
        <dbReference type="Pfam" id="PF00361"/>
    </source>
</evidence>
<dbReference type="PANTHER" id="PTHR42703">
    <property type="entry name" value="NADH DEHYDROGENASE"/>
    <property type="match status" value="1"/>
</dbReference>
<evidence type="ECO:0000256" key="4">
    <source>
        <dbReference type="ARBA" id="ARBA00022475"/>
    </source>
</evidence>
<evidence type="ECO:0000256" key="1">
    <source>
        <dbReference type="ARBA" id="ARBA00004651"/>
    </source>
</evidence>
<comment type="subcellular location">
    <subcellularLocation>
        <location evidence="1">Cell membrane</location>
        <topology evidence="1">Multi-pass membrane protein</topology>
    </subcellularLocation>
    <subcellularLocation>
        <location evidence="8">Membrane</location>
        <topology evidence="8">Multi-pass membrane protein</topology>
    </subcellularLocation>
</comment>
<feature type="transmembrane region" description="Helical" evidence="9">
    <location>
        <begin position="310"/>
        <end position="331"/>
    </location>
</feature>
<evidence type="ECO:0000256" key="6">
    <source>
        <dbReference type="ARBA" id="ARBA00022989"/>
    </source>
</evidence>
<feature type="transmembrane region" description="Helical" evidence="9">
    <location>
        <begin position="337"/>
        <end position="359"/>
    </location>
</feature>
<feature type="transmembrane region" description="Helical" evidence="9">
    <location>
        <begin position="39"/>
        <end position="57"/>
    </location>
</feature>
<dbReference type="Proteomes" id="UP000095512">
    <property type="component" value="Unassembled WGS sequence"/>
</dbReference>
<keyword evidence="5 8" id="KW-0812">Transmembrane</keyword>
<name>A0A174CRG2_9FIRM</name>
<proteinExistence type="inferred from homology"/>
<comment type="similarity">
    <text evidence="2">Belongs to the CPA3 antiporters (TC 2.A.63) subunit D family.</text>
</comment>
<dbReference type="InterPro" id="IPR001750">
    <property type="entry name" value="ND/Mrp_TM"/>
</dbReference>
<dbReference type="PRINTS" id="PR01434">
    <property type="entry name" value="NADHDHGNASE5"/>
</dbReference>
<dbReference type="EMBL" id="CZAB01000003">
    <property type="protein sequence ID" value="CUO15724.1"/>
    <property type="molecule type" value="Genomic_DNA"/>
</dbReference>
<comment type="similarity">
    <text evidence="3">Belongs to the CPA3 antiporters (TC 2.A.63) subunit A family.</text>
</comment>
<keyword evidence="4" id="KW-1003">Cell membrane</keyword>
<dbReference type="InterPro" id="IPR001516">
    <property type="entry name" value="Proton_antipo_N"/>
</dbReference>
<sequence>MKGGMIVNPYYLLAPVLLPVMTGAAVLGLRPKERRKREILVMGGILAASAVIGALVVNGPKQPLVLYRFGGKMNISLGLDGLSGVFACLIAVLWPLATLYSFEYMKHEGKENKFFGYFSITYGVVAGVALSHSLITLYFFYELMTLATLPLVMHAMDARAIYAGKKYLLLSMAGAAMVFVSIISLHEYGTTLDFTWGGVTAQGLSHEERRHLYGAFILAFFGFGVKAAVVPFHSWLPAASVAPTPVSALLHAVAVVKGGVFALMRVVYWCFGAEFLIGTKVQAAVLCVCCAAILYGSLRALCTQHLKRRLAYSTVSQLSYILMGVMLMTPAGLAAGLTHMVCHALMKITLFFCAGAILYKGGREYVYELRGVGRAMPVTMTCFTLAGLGLVGVPLFAGFVSKFMLGSAAAEAGGLGMLGVVSLIISAFFTLFYMVLIIGAAWFPAEGREDPHWNTQCDPNWNMKLPLIAITAMSMVLGLWSGPLIQVFNRIAAGGL</sequence>
<evidence type="ECO:0000256" key="2">
    <source>
        <dbReference type="ARBA" id="ARBA00005346"/>
    </source>
</evidence>
<evidence type="ECO:0000256" key="3">
    <source>
        <dbReference type="ARBA" id="ARBA00008483"/>
    </source>
</evidence>
<keyword evidence="7 9" id="KW-0472">Membrane</keyword>
<feature type="transmembrane region" description="Helical" evidence="9">
    <location>
        <begin position="420"/>
        <end position="444"/>
    </location>
</feature>
<protein>
    <submittedName>
        <fullName evidence="12">Sodium/proton antiporter shaA</fullName>
    </submittedName>
</protein>
<keyword evidence="6 9" id="KW-1133">Transmembrane helix</keyword>
<feature type="transmembrane region" description="Helical" evidence="9">
    <location>
        <begin position="138"/>
        <end position="155"/>
    </location>
</feature>
<evidence type="ECO:0000256" key="5">
    <source>
        <dbReference type="ARBA" id="ARBA00022692"/>
    </source>
</evidence>
<feature type="domain" description="NADH:quinone oxidoreductase/Mrp antiporter transmembrane" evidence="10">
    <location>
        <begin position="131"/>
        <end position="420"/>
    </location>
</feature>
<feature type="transmembrane region" description="Helical" evidence="9">
    <location>
        <begin position="248"/>
        <end position="269"/>
    </location>
</feature>
<gene>
    <name evidence="12" type="primary">shaA_2</name>
    <name evidence="12" type="ORF">ERS852480_00537</name>
</gene>
<evidence type="ECO:0000313" key="13">
    <source>
        <dbReference type="Proteomes" id="UP000095512"/>
    </source>
</evidence>
<evidence type="ECO:0000256" key="7">
    <source>
        <dbReference type="ARBA" id="ARBA00023136"/>
    </source>
</evidence>
<feature type="transmembrane region" description="Helical" evidence="9">
    <location>
        <begin position="114"/>
        <end position="132"/>
    </location>
</feature>
<evidence type="ECO:0000259" key="11">
    <source>
        <dbReference type="Pfam" id="PF00662"/>
    </source>
</evidence>
<feature type="transmembrane region" description="Helical" evidence="9">
    <location>
        <begin position="6"/>
        <end position="27"/>
    </location>
</feature>